<name>A0AA41XIK7_9MYCO</name>
<dbReference type="Pfam" id="PF08240">
    <property type="entry name" value="ADH_N"/>
    <property type="match status" value="1"/>
</dbReference>
<proteinExistence type="inferred from homology"/>
<evidence type="ECO:0000256" key="3">
    <source>
        <dbReference type="ARBA" id="ARBA00022833"/>
    </source>
</evidence>
<sequence length="312" mass="31820">MKAWLLTAANEPLRRIEREDPRPGAGQAVVDVRAAGICHSDVGFLDGTLTPMLARLPLVLGHELAGVVAEVGPGVVDLRVGDRVAAFGGRQTPGWSIDGGFADKFVGDAAGLMKLPDAVDFVQAATATDAGQTAYGAVMGAGKLRAGERVGVVGLGGLGLTGARIAVLAGAQVYAADPKRETWGLAKRGGVLETVADAGDLAAFDPDMIVDFAGFGTTTARAIGAVRSGGRVIQVGLGRDEATISTAELVLKAVTLRGARGGRPVDFLAVIDLIASGALSILTSTTTFEDIPAAIERLESGEVIGRIVAVMD</sequence>
<dbReference type="SUPFAM" id="SSF50129">
    <property type="entry name" value="GroES-like"/>
    <property type="match status" value="1"/>
</dbReference>
<dbReference type="EMBL" id="JACKVH010000005">
    <property type="protein sequence ID" value="MCV7377391.1"/>
    <property type="molecule type" value="Genomic_DNA"/>
</dbReference>
<dbReference type="InterPro" id="IPR013154">
    <property type="entry name" value="ADH-like_N"/>
</dbReference>
<evidence type="ECO:0000256" key="1">
    <source>
        <dbReference type="ARBA" id="ARBA00001947"/>
    </source>
</evidence>
<evidence type="ECO:0000313" key="10">
    <source>
        <dbReference type="Proteomes" id="UP001141650"/>
    </source>
</evidence>
<dbReference type="InterPro" id="IPR020843">
    <property type="entry name" value="ER"/>
</dbReference>
<dbReference type="PANTHER" id="PTHR43401:SF2">
    <property type="entry name" value="L-THREONINE 3-DEHYDROGENASE"/>
    <property type="match status" value="1"/>
</dbReference>
<comment type="cofactor">
    <cofactor evidence="1 5">
        <name>Zn(2+)</name>
        <dbReference type="ChEBI" id="CHEBI:29105"/>
    </cofactor>
</comment>
<dbReference type="RefSeq" id="WP_083138988.1">
    <property type="nucleotide sequence ID" value="NZ_JACKVH010000005.1"/>
</dbReference>
<dbReference type="InterPro" id="IPR002328">
    <property type="entry name" value="ADH_Zn_CS"/>
</dbReference>
<keyword evidence="9" id="KW-1185">Reference proteome</keyword>
<dbReference type="Proteomes" id="UP001141650">
    <property type="component" value="Unassembled WGS sequence"/>
</dbReference>
<keyword evidence="4" id="KW-0560">Oxidoreductase</keyword>
<comment type="similarity">
    <text evidence="5">Belongs to the zinc-containing alcohol dehydrogenase family.</text>
</comment>
<evidence type="ECO:0000256" key="5">
    <source>
        <dbReference type="RuleBase" id="RU361277"/>
    </source>
</evidence>
<dbReference type="EMBL" id="MVHD01000029">
    <property type="protein sequence ID" value="OQZ89664.1"/>
    <property type="molecule type" value="Genomic_DNA"/>
</dbReference>
<dbReference type="InterPro" id="IPR013149">
    <property type="entry name" value="ADH-like_C"/>
</dbReference>
<dbReference type="PROSITE" id="PS00059">
    <property type="entry name" value="ADH_ZINC"/>
    <property type="match status" value="1"/>
</dbReference>
<dbReference type="InterPro" id="IPR050129">
    <property type="entry name" value="Zn_alcohol_dh"/>
</dbReference>
<evidence type="ECO:0000256" key="4">
    <source>
        <dbReference type="ARBA" id="ARBA00023002"/>
    </source>
</evidence>
<evidence type="ECO:0000256" key="2">
    <source>
        <dbReference type="ARBA" id="ARBA00022723"/>
    </source>
</evidence>
<dbReference type="Pfam" id="PF00107">
    <property type="entry name" value="ADH_zinc_N"/>
    <property type="match status" value="1"/>
</dbReference>
<keyword evidence="2 5" id="KW-0479">Metal-binding</keyword>
<accession>A0AA41XIK7</accession>
<dbReference type="Gene3D" id="3.40.50.720">
    <property type="entry name" value="NAD(P)-binding Rossmann-like Domain"/>
    <property type="match status" value="1"/>
</dbReference>
<comment type="caution">
    <text evidence="7">The sequence shown here is derived from an EMBL/GenBank/DDBJ whole genome shotgun (WGS) entry which is preliminary data.</text>
</comment>
<dbReference type="GO" id="GO:0016491">
    <property type="term" value="F:oxidoreductase activity"/>
    <property type="evidence" value="ECO:0007669"/>
    <property type="project" value="UniProtKB-KW"/>
</dbReference>
<reference evidence="7" key="2">
    <citation type="submission" date="2020-07" db="EMBL/GenBank/DDBJ databases">
        <authorList>
            <person name="Pettersson B.M.F."/>
            <person name="Behra P.R.K."/>
            <person name="Ramesh M."/>
            <person name="Das S."/>
            <person name="Dasgupta S."/>
            <person name="Kirsebom L.A."/>
        </authorList>
    </citation>
    <scope>NUCLEOTIDE SEQUENCE</scope>
    <source>
        <strain evidence="7">CCUG 55640</strain>
    </source>
</reference>
<reference evidence="8 9" key="1">
    <citation type="submission" date="2017-02" db="EMBL/GenBank/DDBJ databases">
        <title>The new phylogeny of genus Mycobacterium.</title>
        <authorList>
            <person name="Tortoli E."/>
            <person name="Trovato A."/>
            <person name="Cirillo D.M."/>
        </authorList>
    </citation>
    <scope>NUCLEOTIDE SEQUENCE [LARGE SCALE GENOMIC DNA]</scope>
    <source>
        <strain evidence="8 9">DSM 45230</strain>
    </source>
</reference>
<dbReference type="SUPFAM" id="SSF51735">
    <property type="entry name" value="NAD(P)-binding Rossmann-fold domains"/>
    <property type="match status" value="1"/>
</dbReference>
<dbReference type="Proteomes" id="UP000192319">
    <property type="component" value="Unassembled WGS sequence"/>
</dbReference>
<dbReference type="Gene3D" id="3.90.180.10">
    <property type="entry name" value="Medium-chain alcohol dehydrogenases, catalytic domain"/>
    <property type="match status" value="2"/>
</dbReference>
<reference evidence="7" key="3">
    <citation type="journal article" date="2022" name="BMC Genomics">
        <title>Comparative genome analysis of mycobacteria focusing on tRNA and non-coding RNA.</title>
        <authorList>
            <person name="Behra P.R.K."/>
            <person name="Pettersson B.M.F."/>
            <person name="Ramesh M."/>
            <person name="Das S."/>
            <person name="Dasgupta S."/>
            <person name="Kirsebom L.A."/>
        </authorList>
    </citation>
    <scope>NUCLEOTIDE SEQUENCE</scope>
    <source>
        <strain evidence="7">CCUG 55640</strain>
    </source>
</reference>
<dbReference type="AlphaFoldDB" id="A0AA41XIK7"/>
<gene>
    <name evidence="8" type="ORF">BST11_16455</name>
    <name evidence="7" type="ORF">H7K38_01810</name>
</gene>
<dbReference type="SMART" id="SM00829">
    <property type="entry name" value="PKS_ER"/>
    <property type="match status" value="1"/>
</dbReference>
<dbReference type="InterPro" id="IPR011032">
    <property type="entry name" value="GroES-like_sf"/>
</dbReference>
<evidence type="ECO:0000313" key="7">
    <source>
        <dbReference type="EMBL" id="MCV7377391.1"/>
    </source>
</evidence>
<evidence type="ECO:0000313" key="8">
    <source>
        <dbReference type="EMBL" id="OQZ89664.1"/>
    </source>
</evidence>
<keyword evidence="3 5" id="KW-0862">Zinc</keyword>
<dbReference type="PANTHER" id="PTHR43401">
    <property type="entry name" value="L-THREONINE 3-DEHYDROGENASE"/>
    <property type="match status" value="1"/>
</dbReference>
<evidence type="ECO:0000313" key="9">
    <source>
        <dbReference type="Proteomes" id="UP000192319"/>
    </source>
</evidence>
<dbReference type="GO" id="GO:0008270">
    <property type="term" value="F:zinc ion binding"/>
    <property type="evidence" value="ECO:0007669"/>
    <property type="project" value="InterPro"/>
</dbReference>
<organism evidence="7 10">
    <name type="scientific">Mycobacterium alsense</name>
    <dbReference type="NCBI Taxonomy" id="324058"/>
    <lineage>
        <taxon>Bacteria</taxon>
        <taxon>Bacillati</taxon>
        <taxon>Actinomycetota</taxon>
        <taxon>Actinomycetes</taxon>
        <taxon>Mycobacteriales</taxon>
        <taxon>Mycobacteriaceae</taxon>
        <taxon>Mycobacterium</taxon>
    </lineage>
</organism>
<protein>
    <submittedName>
        <fullName evidence="7">Alcohol dehydrogenase catalytic domain-containing protein</fullName>
    </submittedName>
</protein>
<evidence type="ECO:0000259" key="6">
    <source>
        <dbReference type="SMART" id="SM00829"/>
    </source>
</evidence>
<feature type="domain" description="Enoyl reductase (ER)" evidence="6">
    <location>
        <begin position="8"/>
        <end position="309"/>
    </location>
</feature>
<dbReference type="InterPro" id="IPR036291">
    <property type="entry name" value="NAD(P)-bd_dom_sf"/>
</dbReference>